<reference evidence="1" key="1">
    <citation type="submission" date="2020-10" db="EMBL/GenBank/DDBJ databases">
        <authorList>
            <person name="Gilroy R."/>
        </authorList>
    </citation>
    <scope>NUCLEOTIDE SEQUENCE</scope>
    <source>
        <strain evidence="1">ChiHcec3-11533</strain>
    </source>
</reference>
<gene>
    <name evidence="1" type="ORF">IAB02_05110</name>
</gene>
<dbReference type="PANTHER" id="PTHR13812:SF19">
    <property type="entry name" value="KETIMINE REDUCTASE MU-CRYSTALLIN"/>
    <property type="match status" value="1"/>
</dbReference>
<dbReference type="SUPFAM" id="SSF51735">
    <property type="entry name" value="NAD(P)-binding Rossmann-fold domains"/>
    <property type="match status" value="1"/>
</dbReference>
<proteinExistence type="predicted"/>
<reference evidence="1" key="2">
    <citation type="journal article" date="2021" name="PeerJ">
        <title>Extensive microbial diversity within the chicken gut microbiome revealed by metagenomics and culture.</title>
        <authorList>
            <person name="Gilroy R."/>
            <person name="Ravi A."/>
            <person name="Getino M."/>
            <person name="Pursley I."/>
            <person name="Horton D.L."/>
            <person name="Alikhan N.F."/>
            <person name="Baker D."/>
            <person name="Gharbi K."/>
            <person name="Hall N."/>
            <person name="Watson M."/>
            <person name="Adriaenssens E.M."/>
            <person name="Foster-Nyarko E."/>
            <person name="Jarju S."/>
            <person name="Secka A."/>
            <person name="Antonio M."/>
            <person name="Oren A."/>
            <person name="Chaudhuri R.R."/>
            <person name="La Ragione R."/>
            <person name="Hildebrand F."/>
            <person name="Pallen M.J."/>
        </authorList>
    </citation>
    <scope>NUCLEOTIDE SEQUENCE</scope>
    <source>
        <strain evidence="1">ChiHcec3-11533</strain>
    </source>
</reference>
<dbReference type="Pfam" id="PF02423">
    <property type="entry name" value="OCD_Mu_crystall"/>
    <property type="match status" value="1"/>
</dbReference>
<dbReference type="AlphaFoldDB" id="A0A9D1ID13"/>
<dbReference type="InterPro" id="IPR003462">
    <property type="entry name" value="ODC_Mu_crystall"/>
</dbReference>
<dbReference type="PANTHER" id="PTHR13812">
    <property type="entry name" value="KETIMINE REDUCTASE MU-CRYSTALLIN"/>
    <property type="match status" value="1"/>
</dbReference>
<dbReference type="InterPro" id="IPR036291">
    <property type="entry name" value="NAD(P)-bd_dom_sf"/>
</dbReference>
<dbReference type="EMBL" id="DVMU01000112">
    <property type="protein sequence ID" value="HIU33922.1"/>
    <property type="molecule type" value="Genomic_DNA"/>
</dbReference>
<sequence length="343" mass="37362">MNKKEQINQGVVLLDAQAVREHLPMADCIPAVEGAYRQFSRGETILPPIVNMELRDRNAELDVKTGFIPGCDKIGVKVASGFYDNEKKYGIPSWPSILMLADGSTGFPLAVMDGGYITTVRTGAAGAVGAKYLARPESETVFILGAGNQARIQLIGLTHVLKNLRKVYVHSPTDDGHFAYAEEMWKKTGLEIVPVEKEQVRTAVFEADVIVTVTPSREARILREWVSPGTHINAIGSDGPGKQELDPQILRDAKVVADSFRQTSKLGECQHAIRAGYMGEDGEGLFAEIGEIIDGAKPGRENDREITVFDATGMAVLDVAAASIVYDLSCQDGQTKRFQMVRV</sequence>
<dbReference type="Gene3D" id="3.30.1780.10">
    <property type="entry name" value="ornithine cyclodeaminase, domain 1"/>
    <property type="match status" value="1"/>
</dbReference>
<evidence type="ECO:0000313" key="1">
    <source>
        <dbReference type="EMBL" id="HIU33922.1"/>
    </source>
</evidence>
<evidence type="ECO:0000313" key="2">
    <source>
        <dbReference type="Proteomes" id="UP000824072"/>
    </source>
</evidence>
<dbReference type="GO" id="GO:0005737">
    <property type="term" value="C:cytoplasm"/>
    <property type="evidence" value="ECO:0007669"/>
    <property type="project" value="TreeGrafter"/>
</dbReference>
<dbReference type="Proteomes" id="UP000824072">
    <property type="component" value="Unassembled WGS sequence"/>
</dbReference>
<accession>A0A9D1ID13</accession>
<dbReference type="Gene3D" id="3.40.50.720">
    <property type="entry name" value="NAD(P)-binding Rossmann-like Domain"/>
    <property type="match status" value="1"/>
</dbReference>
<comment type="caution">
    <text evidence="1">The sequence shown here is derived from an EMBL/GenBank/DDBJ whole genome shotgun (WGS) entry which is preliminary data.</text>
</comment>
<dbReference type="PIRSF" id="PIRSF001439">
    <property type="entry name" value="CryM"/>
    <property type="match status" value="1"/>
</dbReference>
<name>A0A9D1ID13_9FIRM</name>
<protein>
    <submittedName>
        <fullName evidence="1">Ornithine cyclodeaminase family protein</fullName>
    </submittedName>
</protein>
<dbReference type="InterPro" id="IPR023401">
    <property type="entry name" value="ODC_N"/>
</dbReference>
<organism evidence="1 2">
    <name type="scientific">Candidatus Pullichristensenella excrementigallinarum</name>
    <dbReference type="NCBI Taxonomy" id="2840907"/>
    <lineage>
        <taxon>Bacteria</taxon>
        <taxon>Bacillati</taxon>
        <taxon>Bacillota</taxon>
        <taxon>Clostridia</taxon>
        <taxon>Candidatus Pullichristensenella</taxon>
    </lineage>
</organism>